<evidence type="ECO:0000256" key="15">
    <source>
        <dbReference type="SAM" id="SignalP"/>
    </source>
</evidence>
<evidence type="ECO:0000256" key="1">
    <source>
        <dbReference type="ARBA" id="ARBA00004609"/>
    </source>
</evidence>
<keyword evidence="4 14" id="KW-0645">Protease</keyword>
<feature type="domain" description="ERAP1-like C-terminal" evidence="17">
    <location>
        <begin position="591"/>
        <end position="918"/>
    </location>
</feature>
<dbReference type="Gene3D" id="2.60.40.1910">
    <property type="match status" value="1"/>
</dbReference>
<dbReference type="InterPro" id="IPR042097">
    <property type="entry name" value="Aminopeptidase_N-like_N_sf"/>
</dbReference>
<feature type="binding site" evidence="11">
    <location>
        <position position="872"/>
    </location>
    <ligand>
        <name>substrate</name>
    </ligand>
</feature>
<dbReference type="RefSeq" id="XP_065722166.2">
    <property type="nucleotide sequence ID" value="XM_065866094.2"/>
</dbReference>
<evidence type="ECO:0000256" key="7">
    <source>
        <dbReference type="ARBA" id="ARBA00022833"/>
    </source>
</evidence>
<dbReference type="PANTHER" id="PTHR11533">
    <property type="entry name" value="PROTEASE M1 ZINC METALLOPROTEASE"/>
    <property type="match status" value="1"/>
</dbReference>
<evidence type="ECO:0000256" key="6">
    <source>
        <dbReference type="ARBA" id="ARBA00022801"/>
    </source>
</evidence>
<dbReference type="InterPro" id="IPR014782">
    <property type="entry name" value="Peptidase_M1_dom"/>
</dbReference>
<dbReference type="InterPro" id="IPR050344">
    <property type="entry name" value="Peptidase_M1_aminopeptidases"/>
</dbReference>
<evidence type="ECO:0000256" key="12">
    <source>
        <dbReference type="PIRSR" id="PIRSR634016-3"/>
    </source>
</evidence>
<name>A0AB40DHF1_DROSZ</name>
<evidence type="ECO:0000256" key="5">
    <source>
        <dbReference type="ARBA" id="ARBA00022723"/>
    </source>
</evidence>
<dbReference type="Gene3D" id="1.10.390.10">
    <property type="entry name" value="Neutral Protease Domain 2"/>
    <property type="match status" value="1"/>
</dbReference>
<feature type="binding site" evidence="12">
    <location>
        <position position="374"/>
    </location>
    <ligand>
        <name>Zn(2+)</name>
        <dbReference type="ChEBI" id="CHEBI:29105"/>
        <note>catalytic</note>
    </ligand>
</feature>
<comment type="cofactor">
    <cofactor evidence="12 14">
        <name>Zn(2+)</name>
        <dbReference type="ChEBI" id="CHEBI:29105"/>
    </cofactor>
    <text evidence="12 14">Binds 1 zinc ion per subunit.</text>
</comment>
<comment type="similarity">
    <text evidence="2 14">Belongs to the peptidase M1 family.</text>
</comment>
<dbReference type="SUPFAM" id="SSF55486">
    <property type="entry name" value="Metalloproteases ('zincins'), catalytic domain"/>
    <property type="match status" value="1"/>
</dbReference>
<keyword evidence="3" id="KW-0325">Glycoprotein</keyword>
<evidence type="ECO:0000256" key="13">
    <source>
        <dbReference type="PIRSR" id="PIRSR634016-4"/>
    </source>
</evidence>
<organism evidence="19 20">
    <name type="scientific">Drosophila suzukii</name>
    <name type="common">Spotted-wing drosophila fruit fly</name>
    <dbReference type="NCBI Taxonomy" id="28584"/>
    <lineage>
        <taxon>Eukaryota</taxon>
        <taxon>Metazoa</taxon>
        <taxon>Ecdysozoa</taxon>
        <taxon>Arthropoda</taxon>
        <taxon>Hexapoda</taxon>
        <taxon>Insecta</taxon>
        <taxon>Pterygota</taxon>
        <taxon>Neoptera</taxon>
        <taxon>Endopterygota</taxon>
        <taxon>Diptera</taxon>
        <taxon>Brachycera</taxon>
        <taxon>Muscomorpha</taxon>
        <taxon>Ephydroidea</taxon>
        <taxon>Drosophilidae</taxon>
        <taxon>Drosophila</taxon>
        <taxon>Sophophora</taxon>
    </lineage>
</organism>
<evidence type="ECO:0000256" key="2">
    <source>
        <dbReference type="ARBA" id="ARBA00010136"/>
    </source>
</evidence>
<evidence type="ECO:0000256" key="10">
    <source>
        <dbReference type="PIRSR" id="PIRSR634016-1"/>
    </source>
</evidence>
<feature type="binding site" evidence="12">
    <location>
        <position position="351"/>
    </location>
    <ligand>
        <name>Zn(2+)</name>
        <dbReference type="ChEBI" id="CHEBI:29105"/>
        <note>catalytic</note>
    </ligand>
</feature>
<keyword evidence="7 12" id="KW-0862">Zinc</keyword>
<protein>
    <recommendedName>
        <fullName evidence="14">Aminopeptidase</fullName>
        <ecNumber evidence="14">3.4.11.-</ecNumber>
    </recommendedName>
</protein>
<accession>A0AB40DHF1</accession>
<keyword evidence="5 12" id="KW-0479">Metal-binding</keyword>
<evidence type="ECO:0000259" key="17">
    <source>
        <dbReference type="Pfam" id="PF11838"/>
    </source>
</evidence>
<dbReference type="InterPro" id="IPR027268">
    <property type="entry name" value="Peptidase_M4/M1_CTD_sf"/>
</dbReference>
<dbReference type="Pfam" id="PF01433">
    <property type="entry name" value="Peptidase_M1"/>
    <property type="match status" value="1"/>
</dbReference>
<dbReference type="PRINTS" id="PR00756">
    <property type="entry name" value="ALADIPTASE"/>
</dbReference>
<keyword evidence="15" id="KW-0732">Signal</keyword>
<feature type="active site" description="Proton acceptor" evidence="10">
    <location>
        <position position="352"/>
    </location>
</feature>
<feature type="site" description="Transition state stabilizer" evidence="13">
    <location>
        <position position="437"/>
    </location>
</feature>
<evidence type="ECO:0000256" key="11">
    <source>
        <dbReference type="PIRSR" id="PIRSR634016-2"/>
    </source>
</evidence>
<keyword evidence="3" id="KW-0336">GPI-anchor</keyword>
<feature type="domain" description="Peptidase M1 membrane alanine aminopeptidase" evidence="16">
    <location>
        <begin position="279"/>
        <end position="504"/>
    </location>
</feature>
<evidence type="ECO:0000256" key="9">
    <source>
        <dbReference type="ARBA" id="ARBA00023288"/>
    </source>
</evidence>
<dbReference type="SUPFAM" id="SSF63737">
    <property type="entry name" value="Leukotriene A4 hydrolase N-terminal domain"/>
    <property type="match status" value="1"/>
</dbReference>
<comment type="subcellular location">
    <subcellularLocation>
        <location evidence="1">Cell membrane</location>
        <topology evidence="1">Lipid-anchor</topology>
        <topology evidence="1">GPI-anchor</topology>
    </subcellularLocation>
</comment>
<dbReference type="InterPro" id="IPR001930">
    <property type="entry name" value="Peptidase_M1"/>
</dbReference>
<evidence type="ECO:0000256" key="8">
    <source>
        <dbReference type="ARBA" id="ARBA00023049"/>
    </source>
</evidence>
<evidence type="ECO:0000256" key="14">
    <source>
        <dbReference type="RuleBase" id="RU364040"/>
    </source>
</evidence>
<reference evidence="20" key="1">
    <citation type="submission" date="2025-08" db="UniProtKB">
        <authorList>
            <consortium name="RefSeq"/>
        </authorList>
    </citation>
    <scope>IDENTIFICATION</scope>
</reference>
<proteinExistence type="inferred from homology"/>
<dbReference type="Gene3D" id="2.60.40.1730">
    <property type="entry name" value="tricorn interacting facor f3 domain"/>
    <property type="match status" value="1"/>
</dbReference>
<evidence type="ECO:0000256" key="4">
    <source>
        <dbReference type="ARBA" id="ARBA00022670"/>
    </source>
</evidence>
<feature type="domain" description="Aminopeptidase N-like N-terminal" evidence="18">
    <location>
        <begin position="49"/>
        <end position="244"/>
    </location>
</feature>
<dbReference type="Pfam" id="PF17900">
    <property type="entry name" value="Peptidase_M1_N"/>
    <property type="match status" value="1"/>
</dbReference>
<dbReference type="InterPro" id="IPR045357">
    <property type="entry name" value="Aminopeptidase_N-like_N"/>
</dbReference>
<dbReference type="InterPro" id="IPR034016">
    <property type="entry name" value="M1_APN-typ"/>
</dbReference>
<evidence type="ECO:0000259" key="18">
    <source>
        <dbReference type="Pfam" id="PF17900"/>
    </source>
</evidence>
<feature type="binding site" evidence="12">
    <location>
        <position position="355"/>
    </location>
    <ligand>
        <name>Zn(2+)</name>
        <dbReference type="ChEBI" id="CHEBI:29105"/>
        <note>catalytic</note>
    </ligand>
</feature>
<keyword evidence="9" id="KW-0449">Lipoprotein</keyword>
<evidence type="ECO:0000313" key="19">
    <source>
        <dbReference type="Proteomes" id="UP001652628"/>
    </source>
</evidence>
<keyword evidence="19" id="KW-1185">Reference proteome</keyword>
<dbReference type="EC" id="3.4.11.-" evidence="14"/>
<sequence length="941" mass="108756">MGLQITHTPDFVMKWFLFFVLAIGLGLCSSTANSVSGYNYYRLPTALKPQKYYLRILTLLENPEELRFTGTVKIVIEALENTRNITLHSKNLTIDESKITLRKISEDGNKDNCVTSTSINPIHDFYILNTCEELLAGNVYKLSVPFSADLSRQLIGYYRSSYKDPETNVTRWLSATQFEPASARKAFPCFDEPAYKASFVVTLGYHKKFTGLSNMPVKETKPHESLTDYIWSHFEESVPMSTYLVAYSVNDFVNKPSTLPNGALFRTWARPNAIDQCDFAAEFGPKVLQYYEQFFGIKFPLPKIDQMAVPDFSAGAMENWGLVKYRESTLLFSKTHSSLADKQDLANVIAHELAHQWFGNLVTMKWWTDLWLNEGFATYVASLGVEDIHPEWNTKDRGSLTTMMATFRLDSLVTSHPISRPIKMVTEIEESFDAISYQKGSSVLRMMHLFMGEDAFRSGLKSYLQLYAYKNAEQDNLWESLTEAAHKNGALPKNYEIKTIMDSWTLQTGYPIVNVTRDYKTGTAKLGQERYLRNTEISRAQCVGCWWIPLSYTTQNEKDFSNTAPKAWMECSRSGESIPKTIQDLPGPDQWVIFNNQLSTPYKVNYDAQNWKLLIQTLNSEEFQSIHVINRAQLIDDVLYLAWTGEQDYETALQVTDYLQRERDLLPWTSAFNNLKLLNRILRQTPNFGFFKRYMKKLFTPIYEHLNGINDTFSSIQHQDQILLKTMVVEWACQYQVSDCVPRAQSYFSRWRSEPNPDENNPIPINFRSSVYCAAIKYGTDEDWDFLWSRYKNSNVGTEKQVILGTLGCSREVWILQRYLERAFNPKGGIRKQDSSLSFQAVASREVGVLLAKKYLIDNVDLIHKYYYPQTRSMSRFFSQLSEQVITKSDLNGFRAFVNNSRQYLKGLSQTIQQSLEIMLTNVQWMERNYHQFSRSIQQHL</sequence>
<keyword evidence="6 14" id="KW-0378">Hydrolase</keyword>
<dbReference type="CDD" id="cd09601">
    <property type="entry name" value="M1_APN-Q_like"/>
    <property type="match status" value="1"/>
</dbReference>
<evidence type="ECO:0000259" key="16">
    <source>
        <dbReference type="Pfam" id="PF01433"/>
    </source>
</evidence>
<keyword evidence="14 20" id="KW-0031">Aminopeptidase</keyword>
<evidence type="ECO:0000313" key="20">
    <source>
        <dbReference type="RefSeq" id="XP_065722166.2"/>
    </source>
</evidence>
<dbReference type="Gene3D" id="1.25.50.20">
    <property type="match status" value="1"/>
</dbReference>
<gene>
    <name evidence="20" type="primary">LOC108007195</name>
</gene>
<dbReference type="InterPro" id="IPR024571">
    <property type="entry name" value="ERAP1-like_C_dom"/>
</dbReference>
<dbReference type="GO" id="GO:0004177">
    <property type="term" value="F:aminopeptidase activity"/>
    <property type="evidence" value="ECO:0007669"/>
    <property type="project" value="UniProtKB-KW"/>
</dbReference>
<feature type="signal peptide" evidence="15">
    <location>
        <begin position="1"/>
        <end position="28"/>
    </location>
</feature>
<keyword evidence="8 14" id="KW-0482">Metalloprotease</keyword>
<feature type="binding site" evidence="11">
    <location>
        <begin position="315"/>
        <end position="319"/>
    </location>
    <ligand>
        <name>substrate</name>
    </ligand>
</feature>
<dbReference type="Pfam" id="PF11838">
    <property type="entry name" value="ERAP1_C"/>
    <property type="match status" value="1"/>
</dbReference>
<keyword evidence="3" id="KW-0472">Membrane</keyword>
<dbReference type="PANTHER" id="PTHR11533:SF253">
    <property type="entry name" value="AMINOPEPTIDASE-RELATED"/>
    <property type="match status" value="1"/>
</dbReference>
<dbReference type="Proteomes" id="UP001652628">
    <property type="component" value="Chromosome 3"/>
</dbReference>
<feature type="binding site" evidence="11">
    <location>
        <position position="179"/>
    </location>
    <ligand>
        <name>substrate</name>
    </ligand>
</feature>
<feature type="chain" id="PRO_5047079103" description="Aminopeptidase" evidence="15">
    <location>
        <begin position="29"/>
        <end position="941"/>
    </location>
</feature>
<dbReference type="GeneID" id="108007195"/>
<evidence type="ECO:0000256" key="3">
    <source>
        <dbReference type="ARBA" id="ARBA00022622"/>
    </source>
</evidence>